<evidence type="ECO:0000256" key="1">
    <source>
        <dbReference type="SAM" id="SignalP"/>
    </source>
</evidence>
<evidence type="ECO:0000313" key="3">
    <source>
        <dbReference type="Proteomes" id="UP000240621"/>
    </source>
</evidence>
<dbReference type="Proteomes" id="UP000240621">
    <property type="component" value="Unassembled WGS sequence"/>
</dbReference>
<dbReference type="EMBL" id="PYGC01000015">
    <property type="protein sequence ID" value="PSK80506.1"/>
    <property type="molecule type" value="Genomic_DNA"/>
</dbReference>
<evidence type="ECO:0000313" key="2">
    <source>
        <dbReference type="EMBL" id="PSK80506.1"/>
    </source>
</evidence>
<proteinExistence type="predicted"/>
<dbReference type="PROSITE" id="PS51257">
    <property type="entry name" value="PROKAR_LIPOPROTEIN"/>
    <property type="match status" value="1"/>
</dbReference>
<gene>
    <name evidence="2" type="ORF">CLV93_11536</name>
</gene>
<dbReference type="RefSeq" id="WP_146142089.1">
    <property type="nucleotide sequence ID" value="NZ_BLAU01000001.1"/>
</dbReference>
<dbReference type="AlphaFoldDB" id="A0A2P8C6A7"/>
<reference evidence="2 3" key="1">
    <citation type="submission" date="2018-03" db="EMBL/GenBank/DDBJ databases">
        <title>Genomic Encyclopedia of Archaeal and Bacterial Type Strains, Phase II (KMG-II): from individual species to whole genera.</title>
        <authorList>
            <person name="Goeker M."/>
        </authorList>
    </citation>
    <scope>NUCLEOTIDE SEQUENCE [LARGE SCALE GENOMIC DNA]</scope>
    <source>
        <strain evidence="2 3">DSM 27267</strain>
    </source>
</reference>
<feature type="signal peptide" evidence="1">
    <location>
        <begin position="1"/>
        <end position="24"/>
    </location>
</feature>
<accession>A0A2P8C6A7</accession>
<organism evidence="2 3">
    <name type="scientific">Prolixibacter denitrificans</name>
    <dbReference type="NCBI Taxonomy" id="1541063"/>
    <lineage>
        <taxon>Bacteria</taxon>
        <taxon>Pseudomonadati</taxon>
        <taxon>Bacteroidota</taxon>
        <taxon>Bacteroidia</taxon>
        <taxon>Marinilabiliales</taxon>
        <taxon>Prolixibacteraceae</taxon>
        <taxon>Prolixibacter</taxon>
    </lineage>
</organism>
<protein>
    <submittedName>
        <fullName evidence="2">Uncharacterized protein</fullName>
    </submittedName>
</protein>
<feature type="chain" id="PRO_5015165806" evidence="1">
    <location>
        <begin position="25"/>
        <end position="118"/>
    </location>
</feature>
<sequence length="118" mass="13363">MTNKTTLKMMLIFVAILATFSSCKKDEVSLRTGALKVNFTPNNNYLPVIDYTITLESNASKAISGLDKNLFEGVLTVKDLNPGNYYLNYNYTIADRYYSKQVLFQIHSGKTTELTFQL</sequence>
<name>A0A2P8C6A7_9BACT</name>
<keyword evidence="1" id="KW-0732">Signal</keyword>
<comment type="caution">
    <text evidence="2">The sequence shown here is derived from an EMBL/GenBank/DDBJ whole genome shotgun (WGS) entry which is preliminary data.</text>
</comment>